<dbReference type="OrthoDB" id="7531at2157"/>
<organism evidence="2 3">
    <name type="scientific">Candidatus Methanoplasma termitum</name>
    <dbReference type="NCBI Taxonomy" id="1577791"/>
    <lineage>
        <taxon>Archaea</taxon>
        <taxon>Methanobacteriati</taxon>
        <taxon>Thermoplasmatota</taxon>
        <taxon>Thermoplasmata</taxon>
        <taxon>Methanomassiliicoccales</taxon>
        <taxon>Methanomassiliicoccaceae</taxon>
        <taxon>Candidatus Methanoplasma</taxon>
    </lineage>
</organism>
<evidence type="ECO:0000259" key="1">
    <source>
        <dbReference type="Pfam" id="PF00561"/>
    </source>
</evidence>
<dbReference type="PANTHER" id="PTHR43433:SF10">
    <property type="entry name" value="AB HYDROLASE-1 DOMAIN-CONTAINING PROTEIN"/>
    <property type="match status" value="1"/>
</dbReference>
<evidence type="ECO:0000313" key="3">
    <source>
        <dbReference type="Proteomes" id="UP000030787"/>
    </source>
</evidence>
<protein>
    <submittedName>
        <fullName evidence="2">RutD protein</fullName>
    </submittedName>
</protein>
<dbReference type="Proteomes" id="UP000030787">
    <property type="component" value="Chromosome"/>
</dbReference>
<dbReference type="PANTHER" id="PTHR43433">
    <property type="entry name" value="HYDROLASE, ALPHA/BETA FOLD FAMILY PROTEIN"/>
    <property type="match status" value="1"/>
</dbReference>
<name>A0A0A7LBQ7_9ARCH</name>
<dbReference type="Gene3D" id="3.40.50.1820">
    <property type="entry name" value="alpha/beta hydrolase"/>
    <property type="match status" value="1"/>
</dbReference>
<gene>
    <name evidence="2" type="primary">rutD</name>
    <name evidence="2" type="ORF">Mpt1_c05580</name>
</gene>
<dbReference type="SUPFAM" id="SSF53474">
    <property type="entry name" value="alpha/beta-Hydrolases"/>
    <property type="match status" value="1"/>
</dbReference>
<dbReference type="InterPro" id="IPR050471">
    <property type="entry name" value="AB_hydrolase"/>
</dbReference>
<dbReference type="KEGG" id="mear:Mpt1_c05580"/>
<proteinExistence type="predicted"/>
<dbReference type="EMBL" id="CP010070">
    <property type="protein sequence ID" value="AIZ56448.1"/>
    <property type="molecule type" value="Genomic_DNA"/>
</dbReference>
<dbReference type="PRINTS" id="PR00111">
    <property type="entry name" value="ABHYDROLASE"/>
</dbReference>
<feature type="domain" description="AB hydrolase-1" evidence="1">
    <location>
        <begin position="21"/>
        <end position="241"/>
    </location>
</feature>
<dbReference type="InterPro" id="IPR000073">
    <property type="entry name" value="AB_hydrolase_1"/>
</dbReference>
<dbReference type="HOGENOM" id="CLU_020336_50_1_2"/>
<dbReference type="InterPro" id="IPR029058">
    <property type="entry name" value="AB_hydrolase_fold"/>
</dbReference>
<reference evidence="2 3" key="1">
    <citation type="journal article" date="2014" name="Appl. Environ. Microbiol.">
        <title>Comparative Genome Analysis of 'Candidatus Methanoplasma termitum' Indicates a New Mode of Energy Metabolism in the Seventh Order of Methanogens.</title>
        <authorList>
            <person name="Lang K."/>
            <person name="Schuldes J."/>
            <person name="Klingl A."/>
            <person name="Poehlein A."/>
            <person name="Daniel R."/>
            <person name="Brune A."/>
        </authorList>
    </citation>
    <scope>NUCLEOTIDE SEQUENCE [LARGE SCALE GENOMIC DNA]</scope>
    <source>
        <strain evidence="3">Mpt1</strain>
    </source>
</reference>
<accession>A0A0A7LBQ7</accession>
<keyword evidence="3" id="KW-1185">Reference proteome</keyword>
<evidence type="ECO:0000313" key="2">
    <source>
        <dbReference type="EMBL" id="AIZ56448.1"/>
    </source>
</evidence>
<dbReference type="GeneID" id="24818224"/>
<dbReference type="RefSeq" id="WP_048111882.1">
    <property type="nucleotide sequence ID" value="NZ_CP010070.1"/>
</dbReference>
<dbReference type="AlphaFoldDB" id="A0A0A7LBQ7"/>
<sequence length="261" mass="29221">MPKESLRQIKMNYEVRGNGEPIVLITGLGGDISFWRSMVPLLSDRFKVITLDARGSGLTECPDGPFDIKMLCEDVVELLDKLSIKKAHILGWSMGGNVAQEMALGHPERVASLILVSTYMRRPSRSSYMMNTMAESVRSGGDLIYVFKIMQALCMTEESYRKMEERGSYSPAKAELTLERFEYQMAAVDGFDSRDRAKNIRVPTRVIHGKDDIMVPPRMGEELAAEIDGADFVLIEGCGHTMPSKEYAWAVVEHVLKHPIG</sequence>
<dbReference type="Pfam" id="PF00561">
    <property type="entry name" value="Abhydrolase_1"/>
    <property type="match status" value="1"/>
</dbReference>